<feature type="domain" description="Motility protein A N-terminal" evidence="10">
    <location>
        <begin position="7"/>
        <end position="66"/>
    </location>
</feature>
<evidence type="ECO:0000256" key="1">
    <source>
        <dbReference type="ARBA" id="ARBA00004651"/>
    </source>
</evidence>
<dbReference type="GO" id="GO:0006935">
    <property type="term" value="P:chemotaxis"/>
    <property type="evidence" value="ECO:0007669"/>
    <property type="project" value="InterPro"/>
</dbReference>
<reference evidence="12" key="1">
    <citation type="submission" date="2016-10" db="EMBL/GenBank/DDBJ databases">
        <authorList>
            <person name="Varghese N."/>
            <person name="Submissions S."/>
        </authorList>
    </citation>
    <scope>NUCLEOTIDE SEQUENCE [LARGE SCALE GENOMIC DNA]</scope>
    <source>
        <strain evidence="12">CGMCC 1.6489</strain>
    </source>
</reference>
<comment type="subcellular location">
    <subcellularLocation>
        <location evidence="1">Cell membrane</location>
        <topology evidence="1">Multi-pass membrane protein</topology>
    </subcellularLocation>
    <subcellularLocation>
        <location evidence="7">Membrane</location>
        <topology evidence="7">Multi-pass membrane protein</topology>
    </subcellularLocation>
</comment>
<comment type="similarity">
    <text evidence="7">Belongs to the exbB/tolQ family.</text>
</comment>
<dbReference type="InterPro" id="IPR047055">
    <property type="entry name" value="MotA-like"/>
</dbReference>
<feature type="transmembrane region" description="Helical" evidence="8">
    <location>
        <begin position="34"/>
        <end position="56"/>
    </location>
</feature>
<protein>
    <submittedName>
        <fullName evidence="11">Chemotaxis protein MotA</fullName>
    </submittedName>
</protein>
<evidence type="ECO:0000256" key="6">
    <source>
        <dbReference type="ARBA" id="ARBA00023136"/>
    </source>
</evidence>
<dbReference type="PANTHER" id="PTHR30433:SF3">
    <property type="entry name" value="MOTILITY PROTEIN A"/>
    <property type="match status" value="1"/>
</dbReference>
<proteinExistence type="inferred from homology"/>
<evidence type="ECO:0000259" key="9">
    <source>
        <dbReference type="Pfam" id="PF01618"/>
    </source>
</evidence>
<feature type="domain" description="MotA/TolQ/ExbB proton channel" evidence="9">
    <location>
        <begin position="102"/>
        <end position="215"/>
    </location>
</feature>
<sequence>MDILSLLGIILAFAALLGGNMLEGGTLASLFNLPAALIVIGGTLAATILQTSAGLLRRAFSQARWVFFPPYVGLEEGVGKVMDWSVKARKQGLLGLEGIAEKEPEPFARKGLQLLVDGAETETIRSVLEVDLESREQRDLEAAQVFEAMGGYSPTIGIIGAVMGLIQVMTNLTDPSTLGAGIATAFVATIYGVALANLLFFPVANKMREIVRRRSRYEDMMIDGIIAIAEGENPRSIEMRLRGFIQS</sequence>
<dbReference type="Pfam" id="PF01618">
    <property type="entry name" value="MotA_ExbB"/>
    <property type="match status" value="1"/>
</dbReference>
<dbReference type="Pfam" id="PF20560">
    <property type="entry name" value="MotA_N"/>
    <property type="match status" value="1"/>
</dbReference>
<dbReference type="GO" id="GO:0071978">
    <property type="term" value="P:bacterial-type flagellum-dependent swarming motility"/>
    <property type="evidence" value="ECO:0007669"/>
    <property type="project" value="InterPro"/>
</dbReference>
<dbReference type="InterPro" id="IPR002898">
    <property type="entry name" value="MotA_ExbB_proton_chnl"/>
</dbReference>
<evidence type="ECO:0000313" key="12">
    <source>
        <dbReference type="Proteomes" id="UP000198762"/>
    </source>
</evidence>
<evidence type="ECO:0000256" key="4">
    <source>
        <dbReference type="ARBA" id="ARBA00022779"/>
    </source>
</evidence>
<organism evidence="11 12">
    <name type="scientific">Marinobacter segnicrescens</name>
    <dbReference type="NCBI Taxonomy" id="430453"/>
    <lineage>
        <taxon>Bacteria</taxon>
        <taxon>Pseudomonadati</taxon>
        <taxon>Pseudomonadota</taxon>
        <taxon>Gammaproteobacteria</taxon>
        <taxon>Pseudomonadales</taxon>
        <taxon>Marinobacteraceae</taxon>
        <taxon>Marinobacter</taxon>
    </lineage>
</organism>
<evidence type="ECO:0000256" key="8">
    <source>
        <dbReference type="SAM" id="Phobius"/>
    </source>
</evidence>
<dbReference type="STRING" id="430453.SAMN04487962_101449"/>
<evidence type="ECO:0000313" key="11">
    <source>
        <dbReference type="EMBL" id="SES75759.1"/>
    </source>
</evidence>
<keyword evidence="4" id="KW-0283">Flagellar rotation</keyword>
<evidence type="ECO:0000259" key="10">
    <source>
        <dbReference type="Pfam" id="PF20560"/>
    </source>
</evidence>
<dbReference type="OrthoDB" id="9806929at2"/>
<feature type="transmembrane region" description="Helical" evidence="8">
    <location>
        <begin position="178"/>
        <end position="204"/>
    </location>
</feature>
<keyword evidence="7" id="KW-0813">Transport</keyword>
<evidence type="ECO:0000256" key="5">
    <source>
        <dbReference type="ARBA" id="ARBA00022989"/>
    </source>
</evidence>
<name>A0A1H9Z2P1_9GAMM</name>
<gene>
    <name evidence="11" type="ORF">SAMN04487962_101449</name>
</gene>
<keyword evidence="2" id="KW-1003">Cell membrane</keyword>
<dbReference type="NCBIfam" id="NF006583">
    <property type="entry name" value="PRK09109.1"/>
    <property type="match status" value="1"/>
</dbReference>
<dbReference type="GO" id="GO:0005886">
    <property type="term" value="C:plasma membrane"/>
    <property type="evidence" value="ECO:0007669"/>
    <property type="project" value="UniProtKB-SubCell"/>
</dbReference>
<evidence type="ECO:0000256" key="7">
    <source>
        <dbReference type="RuleBase" id="RU004057"/>
    </source>
</evidence>
<evidence type="ECO:0000256" key="2">
    <source>
        <dbReference type="ARBA" id="ARBA00022475"/>
    </source>
</evidence>
<dbReference type="Proteomes" id="UP000198762">
    <property type="component" value="Unassembled WGS sequence"/>
</dbReference>
<dbReference type="RefSeq" id="WP_091848573.1">
    <property type="nucleotide sequence ID" value="NZ_FOHZ01000001.1"/>
</dbReference>
<keyword evidence="7" id="KW-0653">Protein transport</keyword>
<dbReference type="PANTHER" id="PTHR30433">
    <property type="entry name" value="CHEMOTAXIS PROTEIN MOTA"/>
    <property type="match status" value="1"/>
</dbReference>
<dbReference type="GO" id="GO:0015031">
    <property type="term" value="P:protein transport"/>
    <property type="evidence" value="ECO:0007669"/>
    <property type="project" value="UniProtKB-KW"/>
</dbReference>
<dbReference type="EMBL" id="FOHZ01000001">
    <property type="protein sequence ID" value="SES75759.1"/>
    <property type="molecule type" value="Genomic_DNA"/>
</dbReference>
<keyword evidence="5 8" id="KW-1133">Transmembrane helix</keyword>
<keyword evidence="3 8" id="KW-0812">Transmembrane</keyword>
<accession>A0A1H9Z2P1</accession>
<dbReference type="InterPro" id="IPR046786">
    <property type="entry name" value="MotA_N"/>
</dbReference>
<dbReference type="AlphaFoldDB" id="A0A1H9Z2P1"/>
<feature type="transmembrane region" description="Helical" evidence="8">
    <location>
        <begin position="145"/>
        <end position="166"/>
    </location>
</feature>
<evidence type="ECO:0000256" key="3">
    <source>
        <dbReference type="ARBA" id="ARBA00022692"/>
    </source>
</evidence>
<keyword evidence="12" id="KW-1185">Reference proteome</keyword>
<keyword evidence="6 8" id="KW-0472">Membrane</keyword>